<gene>
    <name evidence="3" type="ORF">HPP92_000058</name>
</gene>
<proteinExistence type="predicted"/>
<evidence type="ECO:0000256" key="1">
    <source>
        <dbReference type="ARBA" id="ARBA00022737"/>
    </source>
</evidence>
<dbReference type="Pfam" id="PF13041">
    <property type="entry name" value="PPR_2"/>
    <property type="match status" value="1"/>
</dbReference>
<comment type="caution">
    <text evidence="3">The sequence shown here is derived from an EMBL/GenBank/DDBJ whole genome shotgun (WGS) entry which is preliminary data.</text>
</comment>
<accession>A0A835VE21</accession>
<dbReference type="InterPro" id="IPR046960">
    <property type="entry name" value="PPR_At4g14850-like_plant"/>
</dbReference>
<reference evidence="3 4" key="1">
    <citation type="journal article" date="2020" name="Nat. Food">
        <title>A phased Vanilla planifolia genome enables genetic improvement of flavour and production.</title>
        <authorList>
            <person name="Hasing T."/>
            <person name="Tang H."/>
            <person name="Brym M."/>
            <person name="Khazi F."/>
            <person name="Huang T."/>
            <person name="Chambers A.H."/>
        </authorList>
    </citation>
    <scope>NUCLEOTIDE SEQUENCE [LARGE SCALE GENOMIC DNA]</scope>
    <source>
        <tissue evidence="3">Leaf</tissue>
    </source>
</reference>
<dbReference type="AlphaFoldDB" id="A0A835VE21"/>
<keyword evidence="1" id="KW-0677">Repeat</keyword>
<dbReference type="OrthoDB" id="9990610at2759"/>
<dbReference type="PANTHER" id="PTHR47926:SF452">
    <property type="entry name" value="PENTATRICOPEPTIDE REPEAT-CONTAINING PROTEIN"/>
    <property type="match status" value="1"/>
</dbReference>
<evidence type="ECO:0000313" key="4">
    <source>
        <dbReference type="Proteomes" id="UP000636800"/>
    </source>
</evidence>
<dbReference type="InterPro" id="IPR002885">
    <property type="entry name" value="PPR_rpt"/>
</dbReference>
<keyword evidence="4" id="KW-1185">Reference proteome</keyword>
<dbReference type="InterPro" id="IPR011990">
    <property type="entry name" value="TPR-like_helical_dom_sf"/>
</dbReference>
<evidence type="ECO:0000313" key="3">
    <source>
        <dbReference type="EMBL" id="KAG0495367.1"/>
    </source>
</evidence>
<protein>
    <recommendedName>
        <fullName evidence="5">Pentatricopeptide repeat-containing protein</fullName>
    </recommendedName>
</protein>
<organism evidence="3 4">
    <name type="scientific">Vanilla planifolia</name>
    <name type="common">Vanilla</name>
    <dbReference type="NCBI Taxonomy" id="51239"/>
    <lineage>
        <taxon>Eukaryota</taxon>
        <taxon>Viridiplantae</taxon>
        <taxon>Streptophyta</taxon>
        <taxon>Embryophyta</taxon>
        <taxon>Tracheophyta</taxon>
        <taxon>Spermatophyta</taxon>
        <taxon>Magnoliopsida</taxon>
        <taxon>Liliopsida</taxon>
        <taxon>Asparagales</taxon>
        <taxon>Orchidaceae</taxon>
        <taxon>Vanilloideae</taxon>
        <taxon>Vanilleae</taxon>
        <taxon>Vanilla</taxon>
    </lineage>
</organism>
<dbReference type="GO" id="GO:0003723">
    <property type="term" value="F:RNA binding"/>
    <property type="evidence" value="ECO:0007669"/>
    <property type="project" value="InterPro"/>
</dbReference>
<evidence type="ECO:0008006" key="5">
    <source>
        <dbReference type="Google" id="ProtNLM"/>
    </source>
</evidence>
<sequence>MKERDVVSWNVIIAARIREGDLNGAIEFVKEMMLQGEEASICTYSTLLSLCADLPIVRWGLATHCRVLKLDFESNVVVGSALIDMYAKCGWLNIAR</sequence>
<name>A0A835VE21_VANPL</name>
<dbReference type="PANTHER" id="PTHR47926">
    <property type="entry name" value="PENTATRICOPEPTIDE REPEAT-CONTAINING PROTEIN"/>
    <property type="match status" value="1"/>
</dbReference>
<dbReference type="Gene3D" id="1.25.40.10">
    <property type="entry name" value="Tetratricopeptide repeat domain"/>
    <property type="match status" value="1"/>
</dbReference>
<feature type="repeat" description="PPR" evidence="2">
    <location>
        <begin position="5"/>
        <end position="39"/>
    </location>
</feature>
<dbReference type="GO" id="GO:0009451">
    <property type="term" value="P:RNA modification"/>
    <property type="evidence" value="ECO:0007669"/>
    <property type="project" value="InterPro"/>
</dbReference>
<dbReference type="Proteomes" id="UP000636800">
    <property type="component" value="Chromosome 1"/>
</dbReference>
<evidence type="ECO:0000256" key="2">
    <source>
        <dbReference type="PROSITE-ProRule" id="PRU00708"/>
    </source>
</evidence>
<dbReference type="EMBL" id="JADCNL010000001">
    <property type="protein sequence ID" value="KAG0495367.1"/>
    <property type="molecule type" value="Genomic_DNA"/>
</dbReference>
<dbReference type="NCBIfam" id="TIGR00756">
    <property type="entry name" value="PPR"/>
    <property type="match status" value="1"/>
</dbReference>
<dbReference type="PROSITE" id="PS51375">
    <property type="entry name" value="PPR"/>
    <property type="match status" value="1"/>
</dbReference>